<dbReference type="SUPFAM" id="SSF52799">
    <property type="entry name" value="(Phosphotyrosine protein) phosphatases II"/>
    <property type="match status" value="1"/>
</dbReference>
<dbReference type="EMBL" id="CP138591">
    <property type="protein sequence ID" value="WPH04151.1"/>
    <property type="molecule type" value="Genomic_DNA"/>
</dbReference>
<organism evidence="5 6">
    <name type="scientific">Acrodontium crateriforme</name>
    <dbReference type="NCBI Taxonomy" id="150365"/>
    <lineage>
        <taxon>Eukaryota</taxon>
        <taxon>Fungi</taxon>
        <taxon>Dikarya</taxon>
        <taxon>Ascomycota</taxon>
        <taxon>Pezizomycotina</taxon>
        <taxon>Dothideomycetes</taxon>
        <taxon>Dothideomycetidae</taxon>
        <taxon>Mycosphaerellales</taxon>
        <taxon>Teratosphaeriaceae</taxon>
        <taxon>Acrodontium</taxon>
    </lineage>
</organism>
<dbReference type="Pfam" id="PF00102">
    <property type="entry name" value="Y_phosphatase"/>
    <property type="match status" value="1"/>
</dbReference>
<keyword evidence="6" id="KW-1185">Reference proteome</keyword>
<feature type="compositionally biased region" description="Polar residues" evidence="2">
    <location>
        <begin position="352"/>
        <end position="366"/>
    </location>
</feature>
<evidence type="ECO:0000259" key="3">
    <source>
        <dbReference type="SMART" id="SM00194"/>
    </source>
</evidence>
<evidence type="ECO:0000256" key="2">
    <source>
        <dbReference type="SAM" id="MobiDB-lite"/>
    </source>
</evidence>
<reference evidence="5 6" key="1">
    <citation type="submission" date="2023-11" db="EMBL/GenBank/DDBJ databases">
        <title>An acidophilic fungus is an integral part of prey digestion in a carnivorous sundew plant.</title>
        <authorList>
            <person name="Tsai I.J."/>
        </authorList>
    </citation>
    <scope>NUCLEOTIDE SEQUENCE [LARGE SCALE GENOMIC DNA]</scope>
    <source>
        <strain evidence="5">169a</strain>
    </source>
</reference>
<dbReference type="Proteomes" id="UP001303373">
    <property type="component" value="Chromosome 12"/>
</dbReference>
<dbReference type="PANTHER" id="PTHR19134:SF449">
    <property type="entry name" value="TYROSINE-PROTEIN PHOSPHATASE 1"/>
    <property type="match status" value="1"/>
</dbReference>
<dbReference type="PROSITE" id="PS00383">
    <property type="entry name" value="TYR_PHOSPHATASE_1"/>
    <property type="match status" value="1"/>
</dbReference>
<dbReference type="SMART" id="SM00194">
    <property type="entry name" value="PTPc"/>
    <property type="match status" value="1"/>
</dbReference>
<proteinExistence type="inferred from homology"/>
<dbReference type="InterPro" id="IPR029021">
    <property type="entry name" value="Prot-tyrosine_phosphatase-like"/>
</dbReference>
<dbReference type="InterPro" id="IPR003595">
    <property type="entry name" value="Tyr_Pase_cat"/>
</dbReference>
<feature type="region of interest" description="Disordered" evidence="2">
    <location>
        <begin position="352"/>
        <end position="372"/>
    </location>
</feature>
<evidence type="ECO:0000313" key="6">
    <source>
        <dbReference type="Proteomes" id="UP001303373"/>
    </source>
</evidence>
<sequence length="372" mass="41417">MAVPSVSPSLPAFLEQSKGEIHAKFVDLEWQQRNRLLAGMQAVSDPNTAPEEFSRLSSAATSSRNRYINVEPFALNRIKLKVGDGHNDYINASPVQLGKRKYIATQGPKDTSVNHFYRMIQAEVKSPAVVVMLTQTHEAGKEKCFPYYPLSKEESPLVIPVDKEIDDGFRGEVELESFQEDATTRSEIRTMVLRTNAAEGVETVEKTIYHILFSGWPDFLVPEGDDKAALVQLVELSARLNKLSTNVENLGTNGEPTLIPDEDIDEQNNPRIVHCSAGVGRSGTFIALDYLLSLLHTGQLDNIPSDQDPIADTVEQLRKQRMMMVQGEGQFMFLYDVLRGLMNERLKQLSEQMAGTSNSLDSSISAPENEDD</sequence>
<dbReference type="InterPro" id="IPR016130">
    <property type="entry name" value="Tyr_Pase_AS"/>
</dbReference>
<evidence type="ECO:0000313" key="5">
    <source>
        <dbReference type="EMBL" id="WPH04151.1"/>
    </source>
</evidence>
<dbReference type="InterPro" id="IPR050348">
    <property type="entry name" value="Protein-Tyr_Phosphatase"/>
</dbReference>
<dbReference type="GO" id="GO:0004725">
    <property type="term" value="F:protein tyrosine phosphatase activity"/>
    <property type="evidence" value="ECO:0007669"/>
    <property type="project" value="InterPro"/>
</dbReference>
<feature type="domain" description="Protein-tyrosine phosphatase catalytic" evidence="4">
    <location>
        <begin position="207"/>
        <end position="340"/>
    </location>
</feature>
<dbReference type="Gene3D" id="3.90.190.10">
    <property type="entry name" value="Protein tyrosine phosphatase superfamily"/>
    <property type="match status" value="1"/>
</dbReference>
<protein>
    <submittedName>
        <fullName evidence="5">Uncharacterized protein</fullName>
    </submittedName>
</protein>
<comment type="similarity">
    <text evidence="1">Belongs to the protein-tyrosine phosphatase family. Non-receptor class subfamily.</text>
</comment>
<dbReference type="InterPro" id="IPR000242">
    <property type="entry name" value="PTP_cat"/>
</dbReference>
<dbReference type="PRINTS" id="PR00700">
    <property type="entry name" value="PRTYPHPHTASE"/>
</dbReference>
<name>A0AAQ3MCH9_9PEZI</name>
<feature type="domain" description="Tyrosine-protein phosphatase" evidence="3">
    <location>
        <begin position="41"/>
        <end position="343"/>
    </location>
</feature>
<dbReference type="PANTHER" id="PTHR19134">
    <property type="entry name" value="RECEPTOR-TYPE TYROSINE-PROTEIN PHOSPHATASE"/>
    <property type="match status" value="1"/>
</dbReference>
<evidence type="ECO:0000256" key="1">
    <source>
        <dbReference type="ARBA" id="ARBA00009649"/>
    </source>
</evidence>
<accession>A0AAQ3MCH9</accession>
<dbReference type="AlphaFoldDB" id="A0AAQ3MCH9"/>
<dbReference type="CDD" id="cd18533">
    <property type="entry name" value="PTP_fungal"/>
    <property type="match status" value="1"/>
</dbReference>
<gene>
    <name evidence="5" type="ORF">R9X50_00703700</name>
</gene>
<evidence type="ECO:0000259" key="4">
    <source>
        <dbReference type="SMART" id="SM00404"/>
    </source>
</evidence>
<dbReference type="SMART" id="SM00404">
    <property type="entry name" value="PTPc_motif"/>
    <property type="match status" value="1"/>
</dbReference>